<organism evidence="1 2">
    <name type="scientific">Funneliformis caledonium</name>
    <dbReference type="NCBI Taxonomy" id="1117310"/>
    <lineage>
        <taxon>Eukaryota</taxon>
        <taxon>Fungi</taxon>
        <taxon>Fungi incertae sedis</taxon>
        <taxon>Mucoromycota</taxon>
        <taxon>Glomeromycotina</taxon>
        <taxon>Glomeromycetes</taxon>
        <taxon>Glomerales</taxon>
        <taxon>Glomeraceae</taxon>
        <taxon>Funneliformis</taxon>
    </lineage>
</organism>
<reference evidence="1" key="1">
    <citation type="submission" date="2021-06" db="EMBL/GenBank/DDBJ databases">
        <authorList>
            <person name="Kallberg Y."/>
            <person name="Tangrot J."/>
            <person name="Rosling A."/>
        </authorList>
    </citation>
    <scope>NUCLEOTIDE SEQUENCE</scope>
    <source>
        <strain evidence="1">UK204</strain>
    </source>
</reference>
<dbReference type="Gene3D" id="3.30.200.20">
    <property type="entry name" value="Phosphorylase Kinase, domain 1"/>
    <property type="match status" value="1"/>
</dbReference>
<evidence type="ECO:0000313" key="2">
    <source>
        <dbReference type="Proteomes" id="UP000789570"/>
    </source>
</evidence>
<protein>
    <submittedName>
        <fullName evidence="1">4246_t:CDS:1</fullName>
    </submittedName>
</protein>
<gene>
    <name evidence="1" type="ORF">FCALED_LOCUS13453</name>
</gene>
<dbReference type="EMBL" id="CAJVPQ010007790">
    <property type="protein sequence ID" value="CAG8700519.1"/>
    <property type="molecule type" value="Genomic_DNA"/>
</dbReference>
<evidence type="ECO:0000313" key="1">
    <source>
        <dbReference type="EMBL" id="CAG8700519.1"/>
    </source>
</evidence>
<sequence length="121" mass="14128">MSTERHINFSTTYFDWLEKALSEDYIKYYDYEKFTNKEVISSGSNGNVSRANWNESVMVIKYFYNSSIKEIVNEDNETFKSIIPKKINVESLNEVHSNFNSASLSMHSNNSKLFLSNLIQE</sequence>
<dbReference type="Proteomes" id="UP000789570">
    <property type="component" value="Unassembled WGS sequence"/>
</dbReference>
<keyword evidence="2" id="KW-1185">Reference proteome</keyword>
<dbReference type="AlphaFoldDB" id="A0A9N9HQG6"/>
<proteinExistence type="predicted"/>
<comment type="caution">
    <text evidence="1">The sequence shown here is derived from an EMBL/GenBank/DDBJ whole genome shotgun (WGS) entry which is preliminary data.</text>
</comment>
<dbReference type="OrthoDB" id="544400at2759"/>
<accession>A0A9N9HQG6</accession>
<name>A0A9N9HQG6_9GLOM</name>